<proteinExistence type="predicted"/>
<evidence type="ECO:0000256" key="1">
    <source>
        <dbReference type="SAM" id="MobiDB-lite"/>
    </source>
</evidence>
<feature type="compositionally biased region" description="Polar residues" evidence="1">
    <location>
        <begin position="10"/>
        <end position="24"/>
    </location>
</feature>
<feature type="region of interest" description="Disordered" evidence="1">
    <location>
        <begin position="164"/>
        <end position="262"/>
    </location>
</feature>
<dbReference type="Gene3D" id="1.20.120.20">
    <property type="entry name" value="Apolipoprotein"/>
    <property type="match status" value="1"/>
</dbReference>
<feature type="compositionally biased region" description="Basic and acidic residues" evidence="1">
    <location>
        <begin position="46"/>
        <end position="57"/>
    </location>
</feature>
<name>A0A841CNV2_9PSEU</name>
<dbReference type="Proteomes" id="UP000547510">
    <property type="component" value="Unassembled WGS sequence"/>
</dbReference>
<dbReference type="EMBL" id="JACHJN010000008">
    <property type="protein sequence ID" value="MBB5958593.1"/>
    <property type="molecule type" value="Genomic_DNA"/>
</dbReference>
<comment type="caution">
    <text evidence="2">The sequence shown here is derived from an EMBL/GenBank/DDBJ whole genome shotgun (WGS) entry which is preliminary data.</text>
</comment>
<protein>
    <recommendedName>
        <fullName evidence="4">DUF3618 domain-containing protein</fullName>
    </recommendedName>
</protein>
<reference evidence="2 3" key="1">
    <citation type="submission" date="2020-08" db="EMBL/GenBank/DDBJ databases">
        <title>Genomic Encyclopedia of Type Strains, Phase III (KMG-III): the genomes of soil and plant-associated and newly described type strains.</title>
        <authorList>
            <person name="Whitman W."/>
        </authorList>
    </citation>
    <scope>NUCLEOTIDE SEQUENCE [LARGE SCALE GENOMIC DNA]</scope>
    <source>
        <strain evidence="2 3">CECT 8640</strain>
    </source>
</reference>
<dbReference type="AlphaFoldDB" id="A0A841CNV2"/>
<evidence type="ECO:0000313" key="3">
    <source>
        <dbReference type="Proteomes" id="UP000547510"/>
    </source>
</evidence>
<organism evidence="2 3">
    <name type="scientific">Saccharothrix tamanrassetensis</name>
    <dbReference type="NCBI Taxonomy" id="1051531"/>
    <lineage>
        <taxon>Bacteria</taxon>
        <taxon>Bacillati</taxon>
        <taxon>Actinomycetota</taxon>
        <taxon>Actinomycetes</taxon>
        <taxon>Pseudonocardiales</taxon>
        <taxon>Pseudonocardiaceae</taxon>
        <taxon>Saccharothrix</taxon>
    </lineage>
</organism>
<evidence type="ECO:0000313" key="2">
    <source>
        <dbReference type="EMBL" id="MBB5958593.1"/>
    </source>
</evidence>
<dbReference type="RefSeq" id="WP_184694666.1">
    <property type="nucleotide sequence ID" value="NZ_JACHJN010000008.1"/>
</dbReference>
<evidence type="ECO:0008006" key="4">
    <source>
        <dbReference type="Google" id="ProtNLM"/>
    </source>
</evidence>
<accession>A0A841CNV2</accession>
<feature type="compositionally biased region" description="Low complexity" evidence="1">
    <location>
        <begin position="208"/>
        <end position="234"/>
    </location>
</feature>
<feature type="compositionally biased region" description="Gly residues" evidence="1">
    <location>
        <begin position="253"/>
        <end position="262"/>
    </location>
</feature>
<feature type="region of interest" description="Disordered" evidence="1">
    <location>
        <begin position="1"/>
        <end position="60"/>
    </location>
</feature>
<gene>
    <name evidence="2" type="ORF">FHS29_005201</name>
</gene>
<keyword evidence="3" id="KW-1185">Reference proteome</keyword>
<feature type="compositionally biased region" description="Polar residues" evidence="1">
    <location>
        <begin position="164"/>
        <end position="176"/>
    </location>
</feature>
<sequence>MTDTRGRSTGPDSTVGTVASTASQEGKAVAQHAKDAAADVASTAKEQTRQVAHEAKRQTGQVVDDVRRRVGREADDQARRVSQGINKIADELSSMAEHSSEGSPAAGALRQVADTGRQAARFLDERGAAGLLESAQGFARRKPGAFLIGAAVAGFLVGRVVKSASGSSGSEQDTGSTGPGAPRPDQVQRGYTDQAQGGYADQVQGGYTAQPAVATPGPAPVPTAQGPAGAVVPPTVRPEDPLAAPRPTPHTTPGGGAAHVQP</sequence>
<feature type="region of interest" description="Disordered" evidence="1">
    <location>
        <begin position="92"/>
        <end position="113"/>
    </location>
</feature>